<evidence type="ECO:0000256" key="4">
    <source>
        <dbReference type="ARBA" id="ARBA00022618"/>
    </source>
</evidence>
<evidence type="ECO:0000256" key="1">
    <source>
        <dbReference type="ARBA" id="ARBA00004496"/>
    </source>
</evidence>
<dbReference type="PANTHER" id="PTHR30349">
    <property type="entry name" value="PHAGE INTEGRASE-RELATED"/>
    <property type="match status" value="1"/>
</dbReference>
<feature type="domain" description="Core-binding (CB)" evidence="12">
    <location>
        <begin position="5"/>
        <end position="90"/>
    </location>
</feature>
<feature type="active site" evidence="10">
    <location>
        <position position="245"/>
    </location>
</feature>
<dbReference type="NCBIfam" id="NF040815">
    <property type="entry name" value="recomb_XerA_Arch"/>
    <property type="match status" value="1"/>
</dbReference>
<dbReference type="Gene3D" id="1.10.150.130">
    <property type="match status" value="1"/>
</dbReference>
<dbReference type="InterPro" id="IPR011932">
    <property type="entry name" value="Recomb_XerD"/>
</dbReference>
<dbReference type="InterPro" id="IPR011010">
    <property type="entry name" value="DNA_brk_join_enz"/>
</dbReference>
<name>A0A348MM97_UNCW3</name>
<dbReference type="CDD" id="cd00798">
    <property type="entry name" value="INT_XerDC_C"/>
    <property type="match status" value="1"/>
</dbReference>
<dbReference type="InterPro" id="IPR050090">
    <property type="entry name" value="Tyrosine_recombinase_XerCD"/>
</dbReference>
<evidence type="ECO:0000256" key="7">
    <source>
        <dbReference type="ARBA" id="ARBA00023125"/>
    </source>
</evidence>
<gene>
    <name evidence="13" type="primary">xerD</name>
    <name evidence="10" type="synonym">xerC</name>
    <name evidence="13" type="ORF">DCG82_07190</name>
</gene>
<dbReference type="InterPro" id="IPR013762">
    <property type="entry name" value="Integrase-like_cat_sf"/>
</dbReference>
<dbReference type="InterPro" id="IPR044068">
    <property type="entry name" value="CB"/>
</dbReference>
<dbReference type="AlphaFoldDB" id="A0A348MM97"/>
<comment type="similarity">
    <text evidence="2">Belongs to the 'phage' integrase family. XerD subfamily.</text>
</comment>
<dbReference type="Gene3D" id="1.10.443.10">
    <property type="entry name" value="Intergrase catalytic core"/>
    <property type="match status" value="1"/>
</dbReference>
<evidence type="ECO:0000256" key="2">
    <source>
        <dbReference type="ARBA" id="ARBA00010450"/>
    </source>
</evidence>
<feature type="active site" evidence="10">
    <location>
        <position position="271"/>
    </location>
</feature>
<dbReference type="GO" id="GO:0006313">
    <property type="term" value="P:DNA transposition"/>
    <property type="evidence" value="ECO:0007669"/>
    <property type="project" value="UniProtKB-UniRule"/>
</dbReference>
<accession>A0A348MM97</accession>
<evidence type="ECO:0000256" key="8">
    <source>
        <dbReference type="ARBA" id="ARBA00023172"/>
    </source>
</evidence>
<dbReference type="GO" id="GO:0007059">
    <property type="term" value="P:chromosome segregation"/>
    <property type="evidence" value="ECO:0007669"/>
    <property type="project" value="UniProtKB-UniRule"/>
</dbReference>
<keyword evidence="7 10" id="KW-0238">DNA-binding</keyword>
<evidence type="ECO:0000259" key="11">
    <source>
        <dbReference type="PROSITE" id="PS51898"/>
    </source>
</evidence>
<keyword evidence="5 10" id="KW-0159">Chromosome partition</keyword>
<evidence type="ECO:0000256" key="10">
    <source>
        <dbReference type="HAMAP-Rule" id="MF_01808"/>
    </source>
</evidence>
<dbReference type="GO" id="GO:0005737">
    <property type="term" value="C:cytoplasm"/>
    <property type="evidence" value="ECO:0007669"/>
    <property type="project" value="UniProtKB-SubCell"/>
</dbReference>
<dbReference type="Pfam" id="PF00589">
    <property type="entry name" value="Phage_integrase"/>
    <property type="match status" value="1"/>
</dbReference>
<evidence type="ECO:0000313" key="14">
    <source>
        <dbReference type="Proteomes" id="UP000262454"/>
    </source>
</evidence>
<reference evidence="13 14" key="1">
    <citation type="journal article" date="2018" name="Nat. Biotechnol.">
        <title>A standardized bacterial taxonomy based on genome phylogeny substantially revises the tree of life.</title>
        <authorList>
            <person name="Parks D.H."/>
            <person name="Chuvochina M."/>
            <person name="Waite D.W."/>
            <person name="Rinke C."/>
            <person name="Skarshewski A."/>
            <person name="Chaumeil P.A."/>
            <person name="Hugenholtz P."/>
        </authorList>
    </citation>
    <scope>NUCLEOTIDE SEQUENCE [LARGE SCALE GENOMIC DNA]</scope>
    <source>
        <strain evidence="13">UBA7921</strain>
    </source>
</reference>
<feature type="active site" evidence="10">
    <location>
        <position position="151"/>
    </location>
</feature>
<keyword evidence="9 10" id="KW-0131">Cell cycle</keyword>
<dbReference type="GO" id="GO:0003677">
    <property type="term" value="F:DNA binding"/>
    <property type="evidence" value="ECO:0007669"/>
    <property type="project" value="UniProtKB-UniRule"/>
</dbReference>
<keyword evidence="3 10" id="KW-0963">Cytoplasm</keyword>
<comment type="subcellular location">
    <subcellularLocation>
        <location evidence="1 10">Cytoplasm</location>
    </subcellularLocation>
</comment>
<dbReference type="PROSITE" id="PS51900">
    <property type="entry name" value="CB"/>
    <property type="match status" value="1"/>
</dbReference>
<evidence type="ECO:0000256" key="6">
    <source>
        <dbReference type="ARBA" id="ARBA00022908"/>
    </source>
</evidence>
<comment type="caution">
    <text evidence="13">The sequence shown here is derived from an EMBL/GenBank/DDBJ whole genome shotgun (WGS) entry which is preliminary data.</text>
</comment>
<protein>
    <recommendedName>
        <fullName evidence="10">Tyrosine recombinase XerC</fullName>
    </recommendedName>
</protein>
<dbReference type="InterPro" id="IPR002104">
    <property type="entry name" value="Integrase_catalytic"/>
</dbReference>
<keyword evidence="8 10" id="KW-0233">DNA recombination</keyword>
<keyword evidence="4 10" id="KW-0132">Cell division</keyword>
<evidence type="ECO:0000259" key="12">
    <source>
        <dbReference type="PROSITE" id="PS51900"/>
    </source>
</evidence>
<feature type="active site" description="O-(3'-phospho-DNA)-tyrosine intermediate" evidence="10">
    <location>
        <position position="280"/>
    </location>
</feature>
<sequence>MPLISSKSRLLLDFKNYLLTEKGCSDLTLSAYLTDVNQYLLYCKDKNIEIKISDESNIENFLNELSIEGINARSISRKLTSIKNLYEFLYREKIIDKDPTENVLPPKLSKKLPDYLTVEEVTSILNCIKVDSPYDSRDKAILETIYGAGLRVSELINLKLESVFYEECYIKVLGKRMKERMIPLNRVALKSIEEYLKKYRGFFAKDKSEFLFLSRRGKKLTRMDIWNILRKRAKEAGIKKELHPHILRHSFATHLIEGGADLRSVQEMLGHSSIITTEIYTHVNKKQLSKIYDTFHPRS</sequence>
<dbReference type="Pfam" id="PF02899">
    <property type="entry name" value="Phage_int_SAM_1"/>
    <property type="match status" value="1"/>
</dbReference>
<dbReference type="PANTHER" id="PTHR30349:SF81">
    <property type="entry name" value="TYROSINE RECOMBINASE XERC"/>
    <property type="match status" value="1"/>
</dbReference>
<dbReference type="SUPFAM" id="SSF47823">
    <property type="entry name" value="lambda integrase-like, N-terminal domain"/>
    <property type="match status" value="1"/>
</dbReference>
<dbReference type="NCBIfam" id="NF001399">
    <property type="entry name" value="PRK00283.1"/>
    <property type="match status" value="1"/>
</dbReference>
<comment type="subunit">
    <text evidence="10">Forms a cyclic heterotetrameric complex composed of two molecules of XerC and two molecules of XerD.</text>
</comment>
<dbReference type="GO" id="GO:0051301">
    <property type="term" value="P:cell division"/>
    <property type="evidence" value="ECO:0007669"/>
    <property type="project" value="UniProtKB-KW"/>
</dbReference>
<keyword evidence="6 10" id="KW-0229">DNA integration</keyword>
<evidence type="ECO:0000256" key="9">
    <source>
        <dbReference type="ARBA" id="ARBA00023306"/>
    </source>
</evidence>
<organism evidence="13 14">
    <name type="scientific">candidate division WOR-3 bacterium</name>
    <dbReference type="NCBI Taxonomy" id="2052148"/>
    <lineage>
        <taxon>Bacteria</taxon>
        <taxon>Bacteria division WOR-3</taxon>
    </lineage>
</organism>
<dbReference type="SUPFAM" id="SSF56349">
    <property type="entry name" value="DNA breaking-rejoining enzymes"/>
    <property type="match status" value="1"/>
</dbReference>
<feature type="domain" description="Tyr recombinase" evidence="11">
    <location>
        <begin position="111"/>
        <end position="293"/>
    </location>
</feature>
<dbReference type="InterPro" id="IPR004107">
    <property type="entry name" value="Integrase_SAM-like_N"/>
</dbReference>
<dbReference type="PROSITE" id="PS51898">
    <property type="entry name" value="TYR_RECOMBINASE"/>
    <property type="match status" value="1"/>
</dbReference>
<dbReference type="EMBL" id="DMCX01000037">
    <property type="protein sequence ID" value="HAF08173.1"/>
    <property type="molecule type" value="Genomic_DNA"/>
</dbReference>
<feature type="active site" evidence="10">
    <location>
        <position position="248"/>
    </location>
</feature>
<dbReference type="Proteomes" id="UP000262454">
    <property type="component" value="Unassembled WGS sequence"/>
</dbReference>
<comment type="function">
    <text evidence="10">Site-specific tyrosine recombinase, which acts by catalyzing the cutting and rejoining of the recombining DNA molecules. The XerC-XerD complex is essential to convert dimers of the bacterial chromosome into monomers to permit their segregation at cell division. It also contributes to the segregational stability of plasmids.</text>
</comment>
<evidence type="ECO:0000256" key="3">
    <source>
        <dbReference type="ARBA" id="ARBA00022490"/>
    </source>
</evidence>
<feature type="active site" evidence="10">
    <location>
        <position position="175"/>
    </location>
</feature>
<dbReference type="NCBIfam" id="TIGR02225">
    <property type="entry name" value="recomb_XerD"/>
    <property type="match status" value="1"/>
</dbReference>
<evidence type="ECO:0000256" key="5">
    <source>
        <dbReference type="ARBA" id="ARBA00022829"/>
    </source>
</evidence>
<dbReference type="HAMAP" id="MF_01808">
    <property type="entry name" value="Recomb_XerC_XerD"/>
    <property type="match status" value="1"/>
</dbReference>
<comment type="similarity">
    <text evidence="10">Belongs to the 'phage' integrase family. XerC subfamily.</text>
</comment>
<dbReference type="InterPro" id="IPR023009">
    <property type="entry name" value="Tyrosine_recombinase_XerC/XerD"/>
</dbReference>
<evidence type="ECO:0000313" key="13">
    <source>
        <dbReference type="EMBL" id="HAF08173.1"/>
    </source>
</evidence>
<dbReference type="InterPro" id="IPR010998">
    <property type="entry name" value="Integrase_recombinase_N"/>
</dbReference>
<dbReference type="GO" id="GO:0009037">
    <property type="term" value="F:tyrosine-based site-specific recombinase activity"/>
    <property type="evidence" value="ECO:0007669"/>
    <property type="project" value="UniProtKB-UniRule"/>
</dbReference>
<proteinExistence type="inferred from homology"/>